<dbReference type="EMBL" id="CADCVS010000398">
    <property type="protein sequence ID" value="CAA9521964.1"/>
    <property type="molecule type" value="Genomic_DNA"/>
</dbReference>
<evidence type="ECO:0000313" key="2">
    <source>
        <dbReference type="EMBL" id="CAA9521964.1"/>
    </source>
</evidence>
<proteinExistence type="predicted"/>
<protein>
    <submittedName>
        <fullName evidence="2">Uncharacterized protein</fullName>
    </submittedName>
</protein>
<name>A0A6J4TGF8_9ACTN</name>
<feature type="compositionally biased region" description="Low complexity" evidence="1">
    <location>
        <begin position="119"/>
        <end position="139"/>
    </location>
</feature>
<sequence length="288" mass="28816">MLVSTRTHGVIDYATAGALLGAPALLRGADLRARLALTVAGGGILATSLLTDYELGARRVVPMKVHLALDAATGAGLLAAPFLLGAKGAGIGGWLPHLLAGAGEIAAALLTEREPGDRSPAAGAPAEAEEPPAALSPRSATPPIETPGPSVPAPKQPASETEAAEWAEANVPDMEFLAPTSVTDPLVAEEEAAAAAEAALIGGVVPHDSDDPAMDPVYQAGGGEGDGFELAEADLIENATHGDGHGNPLRDAFGVEAESDLAGVEYGEGDHVHSTELLDDPETGPGPA</sequence>
<organism evidence="2">
    <name type="scientific">uncultured Solirubrobacteraceae bacterium</name>
    <dbReference type="NCBI Taxonomy" id="1162706"/>
    <lineage>
        <taxon>Bacteria</taxon>
        <taxon>Bacillati</taxon>
        <taxon>Actinomycetota</taxon>
        <taxon>Thermoleophilia</taxon>
        <taxon>Solirubrobacterales</taxon>
        <taxon>Solirubrobacteraceae</taxon>
        <taxon>environmental samples</taxon>
    </lineage>
</organism>
<gene>
    <name evidence="2" type="ORF">AVDCRST_MAG30-3100</name>
</gene>
<dbReference type="AlphaFoldDB" id="A0A6J4TGF8"/>
<feature type="region of interest" description="Disordered" evidence="1">
    <location>
        <begin position="114"/>
        <end position="165"/>
    </location>
</feature>
<feature type="region of interest" description="Disordered" evidence="1">
    <location>
        <begin position="263"/>
        <end position="288"/>
    </location>
</feature>
<feature type="compositionally biased region" description="Pro residues" evidence="1">
    <location>
        <begin position="144"/>
        <end position="155"/>
    </location>
</feature>
<reference evidence="2" key="1">
    <citation type="submission" date="2020-02" db="EMBL/GenBank/DDBJ databases">
        <authorList>
            <person name="Meier V. D."/>
        </authorList>
    </citation>
    <scope>NUCLEOTIDE SEQUENCE</scope>
    <source>
        <strain evidence="2">AVDCRST_MAG30</strain>
    </source>
</reference>
<accession>A0A6J4TGF8</accession>
<evidence type="ECO:0000256" key="1">
    <source>
        <dbReference type="SAM" id="MobiDB-lite"/>
    </source>
</evidence>